<dbReference type="PANTHER" id="PTHR11908:SF153">
    <property type="entry name" value="DEHYDROGENASE"/>
    <property type="match status" value="1"/>
</dbReference>
<reference evidence="3 4" key="1">
    <citation type="submission" date="2016-10" db="EMBL/GenBank/DDBJ databases">
        <authorList>
            <person name="Varghese N."/>
            <person name="Submissions S."/>
        </authorList>
    </citation>
    <scope>NUCLEOTIDE SEQUENCE [LARGE SCALE GENOMIC DNA]</scope>
    <source>
        <strain evidence="3 4">LMG 22274</strain>
    </source>
</reference>
<evidence type="ECO:0000259" key="2">
    <source>
        <dbReference type="SMART" id="SM01008"/>
    </source>
</evidence>
<evidence type="ECO:0000313" key="4">
    <source>
        <dbReference type="Proteomes" id="UP000183529"/>
    </source>
</evidence>
<dbReference type="InterPro" id="IPR016208">
    <property type="entry name" value="Ald_Oxase/xanthine_DH-like"/>
</dbReference>
<dbReference type="RefSeq" id="WP_074987522.1">
    <property type="nucleotide sequence ID" value="NZ_CADFGN010000005.1"/>
</dbReference>
<dbReference type="InterPro" id="IPR036856">
    <property type="entry name" value="Ald_Oxase/Xan_DH_a/b_sf"/>
</dbReference>
<protein>
    <submittedName>
        <fullName evidence="3">Xanthine dehydrogenase, molybdenum binding subunit apoprotein</fullName>
    </submittedName>
</protein>
<dbReference type="SUPFAM" id="SSF54665">
    <property type="entry name" value="CO dehydrogenase molybdoprotein N-domain-like"/>
    <property type="match status" value="1"/>
</dbReference>
<dbReference type="InterPro" id="IPR037165">
    <property type="entry name" value="AldOxase/xan_DH_Mopterin-bd_sf"/>
</dbReference>
<dbReference type="InterPro" id="IPR008274">
    <property type="entry name" value="AldOxase/xan_DH_MoCoBD1"/>
</dbReference>
<evidence type="ECO:0000256" key="1">
    <source>
        <dbReference type="SAM" id="MobiDB-lite"/>
    </source>
</evidence>
<evidence type="ECO:0000313" key="3">
    <source>
        <dbReference type="EMBL" id="SEK14899.1"/>
    </source>
</evidence>
<feature type="region of interest" description="Disordered" evidence="1">
    <location>
        <begin position="1"/>
        <end position="21"/>
    </location>
</feature>
<accession>A0AAQ1JYD6</accession>
<name>A0AAQ1JYD6_9BURK</name>
<feature type="domain" description="Aldehyde oxidase/xanthine dehydrogenase a/b hammerhead" evidence="2">
    <location>
        <begin position="34"/>
        <end position="146"/>
    </location>
</feature>
<dbReference type="PANTHER" id="PTHR11908">
    <property type="entry name" value="XANTHINE DEHYDROGENASE"/>
    <property type="match status" value="1"/>
</dbReference>
<comment type="caution">
    <text evidence="3">The sequence shown here is derived from an EMBL/GenBank/DDBJ whole genome shotgun (WGS) entry which is preliminary data.</text>
</comment>
<dbReference type="Pfam" id="PF02738">
    <property type="entry name" value="MoCoBD_1"/>
    <property type="match status" value="1"/>
</dbReference>
<proteinExistence type="predicted"/>
<feature type="region of interest" description="Disordered" evidence="1">
    <location>
        <begin position="154"/>
        <end position="178"/>
    </location>
</feature>
<dbReference type="InterPro" id="IPR046867">
    <property type="entry name" value="AldOxase/xan_DH_MoCoBD2"/>
</dbReference>
<sequence>MSDANQDANHDTNHDTKRLIGQPVDRIDGMLKVTGSASYASDFPEARLAHAVIVTSTLSSGTITSIDTRRAQAMPGVLLVMTWQNAMRLPNNGQTPLAPPAGRRLTLLQDNIVRYSNEPVAVVVADTLERAIDAAQHVKPVYAATPGTLDFARAKSEAHTPPSPPGRPADSSRGDPEAGLREGAVRIDAIYTTPVQFHNPMEPHATMARWDGPELTLYDSTQGVSGASTAVAAVFGVPAANVRVISPFIGGGFGCKGSSWSHVSLCAMAAKQTGRPVRLALARPQMFGPVGSRPHTEQHLSIAARKDGTLTGLRHDTFSHTSTFEDWTELSGLVTRMMYAVPNLSTSHRVVPLNVGTPTFTRAPGETTGSFALESAMDELAWRLKLDPVALRLKNYAEAEPQEGKPWSSKALRECYAAGADRFGWAQRVNAPRAMREGNTLIGWGMASATYPANRGEASALARILPDGTAMVASGTQDLGTGTYTVMTQVAADALGFPPDRIAFALGDSTLPRAPGSGGSQSAASVSPAVQAAARAARDKLIALAVADRASPVYSAAPAEVTVSDGWVVLRSDPSRRDPAAAIVARAGGQPIDAQATAKPGDERRQYAFHSFGAVFAEVHVDAELGTVRVTRIVGAYDVGQVLNEKTARSQLMGGMVWGVSTALHEDGLLDTRTGRFANGNFAQYHVPVNADIGALDVLFVGQPDLRFNAVGVRGIGEIGITGVPAAIANAVYHATGVRVRDLPITLDKLMLPQHAFA</sequence>
<dbReference type="AlphaFoldDB" id="A0AAQ1JYD6"/>
<dbReference type="EMBL" id="FNZM01000032">
    <property type="protein sequence ID" value="SEK14899.1"/>
    <property type="molecule type" value="Genomic_DNA"/>
</dbReference>
<dbReference type="Gene3D" id="3.90.1170.50">
    <property type="entry name" value="Aldehyde oxidase/xanthine dehydrogenase, a/b hammerhead"/>
    <property type="match status" value="1"/>
</dbReference>
<dbReference type="GO" id="GO:0005506">
    <property type="term" value="F:iron ion binding"/>
    <property type="evidence" value="ECO:0007669"/>
    <property type="project" value="InterPro"/>
</dbReference>
<dbReference type="GO" id="GO:0016491">
    <property type="term" value="F:oxidoreductase activity"/>
    <property type="evidence" value="ECO:0007669"/>
    <property type="project" value="InterPro"/>
</dbReference>
<organism evidence="3 4">
    <name type="scientific">Paraburkholderia tropica</name>
    <dbReference type="NCBI Taxonomy" id="92647"/>
    <lineage>
        <taxon>Bacteria</taxon>
        <taxon>Pseudomonadati</taxon>
        <taxon>Pseudomonadota</taxon>
        <taxon>Betaproteobacteria</taxon>
        <taxon>Burkholderiales</taxon>
        <taxon>Burkholderiaceae</taxon>
        <taxon>Paraburkholderia</taxon>
    </lineage>
</organism>
<dbReference type="Gene3D" id="3.30.365.10">
    <property type="entry name" value="Aldehyde oxidase/xanthine dehydrogenase, molybdopterin binding domain"/>
    <property type="match status" value="4"/>
</dbReference>
<dbReference type="Pfam" id="PF20256">
    <property type="entry name" value="MoCoBD_2"/>
    <property type="match status" value="1"/>
</dbReference>
<dbReference type="Proteomes" id="UP000183529">
    <property type="component" value="Unassembled WGS sequence"/>
</dbReference>
<dbReference type="InterPro" id="IPR000674">
    <property type="entry name" value="Ald_Oxase/Xan_DH_a/b"/>
</dbReference>
<feature type="compositionally biased region" description="Basic and acidic residues" evidence="1">
    <location>
        <begin position="8"/>
        <end position="18"/>
    </location>
</feature>
<dbReference type="SMART" id="SM01008">
    <property type="entry name" value="Ald_Xan_dh_C"/>
    <property type="match status" value="1"/>
</dbReference>
<dbReference type="SUPFAM" id="SSF56003">
    <property type="entry name" value="Molybdenum cofactor-binding domain"/>
    <property type="match status" value="1"/>
</dbReference>
<gene>
    <name evidence="3" type="ORF">SAMN05216550_13245</name>
</gene>
<dbReference type="Pfam" id="PF01315">
    <property type="entry name" value="Ald_Xan_dh_C"/>
    <property type="match status" value="1"/>
</dbReference>